<dbReference type="SUPFAM" id="SSF55486">
    <property type="entry name" value="Metalloproteases ('zincins'), catalytic domain"/>
    <property type="match status" value="1"/>
</dbReference>
<evidence type="ECO:0000313" key="2">
    <source>
        <dbReference type="EMBL" id="BBO35060.1"/>
    </source>
</evidence>
<organism evidence="2 3">
    <name type="scientific">Lacipirellula parvula</name>
    <dbReference type="NCBI Taxonomy" id="2650471"/>
    <lineage>
        <taxon>Bacteria</taxon>
        <taxon>Pseudomonadati</taxon>
        <taxon>Planctomycetota</taxon>
        <taxon>Planctomycetia</taxon>
        <taxon>Pirellulales</taxon>
        <taxon>Lacipirellulaceae</taxon>
        <taxon>Lacipirellula</taxon>
    </lineage>
</organism>
<dbReference type="Gene3D" id="2.60.120.380">
    <property type="match status" value="1"/>
</dbReference>
<dbReference type="AlphaFoldDB" id="A0A5K7XE50"/>
<proteinExistence type="predicted"/>
<dbReference type="GO" id="GO:0070991">
    <property type="term" value="F:medium-chain fatty acyl-CoA dehydrogenase activity"/>
    <property type="evidence" value="ECO:0007669"/>
    <property type="project" value="UniProtKB-EC"/>
</dbReference>
<dbReference type="Proteomes" id="UP000326837">
    <property type="component" value="Chromosome"/>
</dbReference>
<dbReference type="EMBL" id="AP021861">
    <property type="protein sequence ID" value="BBO35060.1"/>
    <property type="molecule type" value="Genomic_DNA"/>
</dbReference>
<sequence>MERLENRQMMAGDVAVAIAGASFYDDFLQNDDHVVNAVTEYGPQTPPGFLVEVPTAHFPDVIGDWPTENQQLTEAELDADMGLPMLDSLPGAPKTLYLDFTGHFQASWRNGRGEYANITTPAYDGDYDPAHFDAEEQQFIRDVWAAVAEDYAPFNINVTTHYYGDFNDGHALRVAIGGASTDWYVNFADTERPTGTSDLDSFNESDKSNVVYVFEEEYSNLFTERIKVATTISHEAGHAFGLRHHVVFDANGEVISEYHPGTAIWTPIMGDNNSTDRTTWNLGMAEDGLQDDMAFLSWKLGNRTDDHGGDWSAATPLSMPLTYNGTMTGQGIIEQTSDADGFRFTTSGGSINVAVHGLEWFNNLAPKVELWSSQGLVASANVTNNGFRWDHASLHAEVAPGDYMVVVKSMGDYGNVGNYTVSVSPELVLTAGNRTAVAPVIAPVVSPASPPKFSLDAYYAQLGNSDDGGQRRAANTGNLPVTPASPSGGDRPVLKRAVGATTSVASESASLFDAAFELLGAA</sequence>
<accession>A0A5K7XE50</accession>
<dbReference type="RefSeq" id="WP_152100519.1">
    <property type="nucleotide sequence ID" value="NZ_AP021861.1"/>
</dbReference>
<gene>
    <name evidence="2" type="ORF">PLANPX_4672</name>
</gene>
<dbReference type="KEGG" id="lpav:PLANPX_4672"/>
<name>A0A5K7XE50_9BACT</name>
<evidence type="ECO:0000256" key="1">
    <source>
        <dbReference type="SAM" id="MobiDB-lite"/>
    </source>
</evidence>
<protein>
    <submittedName>
        <fullName evidence="2">Acyl-CoA dehydrogenase</fullName>
        <ecNumber evidence="2">1.3.8.7</ecNumber>
    </submittedName>
</protein>
<dbReference type="EC" id="1.3.8.7" evidence="2"/>
<reference evidence="3" key="1">
    <citation type="submission" date="2019-10" db="EMBL/GenBank/DDBJ databases">
        <title>Lacipirellula parvula gen. nov., sp. nov., representing a lineage of planctomycetes widespread in freshwater anoxic habitats, and description of the family Lacipirellulaceae.</title>
        <authorList>
            <person name="Dedysh S.N."/>
            <person name="Kulichevskaya I.S."/>
            <person name="Beletsky A.V."/>
            <person name="Rakitin A.L."/>
            <person name="Mardanov A.V."/>
            <person name="Ivanova A.A."/>
            <person name="Saltykova V.X."/>
            <person name="Rijpstra W.I.C."/>
            <person name="Sinninghe Damste J.S."/>
            <person name="Ravin N.V."/>
        </authorList>
    </citation>
    <scope>NUCLEOTIDE SEQUENCE [LARGE SCALE GENOMIC DNA]</scope>
    <source>
        <strain evidence="3">PX69</strain>
    </source>
</reference>
<keyword evidence="2" id="KW-0560">Oxidoreductase</keyword>
<evidence type="ECO:0000313" key="3">
    <source>
        <dbReference type="Proteomes" id="UP000326837"/>
    </source>
</evidence>
<keyword evidence="3" id="KW-1185">Reference proteome</keyword>
<feature type="region of interest" description="Disordered" evidence="1">
    <location>
        <begin position="466"/>
        <end position="492"/>
    </location>
</feature>